<keyword evidence="5 6" id="KW-0539">Nucleus</keyword>
<evidence type="ECO:0000256" key="6">
    <source>
        <dbReference type="PROSITE-ProRule" id="PRU00089"/>
    </source>
</evidence>
<evidence type="ECO:0000259" key="8">
    <source>
        <dbReference type="PROSITE" id="PS50006"/>
    </source>
</evidence>
<feature type="domain" description="Fork-head" evidence="9">
    <location>
        <begin position="185"/>
        <end position="279"/>
    </location>
</feature>
<dbReference type="GO" id="GO:0005634">
    <property type="term" value="C:nucleus"/>
    <property type="evidence" value="ECO:0007669"/>
    <property type="project" value="UniProtKB-SubCell"/>
</dbReference>
<dbReference type="InterPro" id="IPR001766">
    <property type="entry name" value="Fork_head_dom"/>
</dbReference>
<evidence type="ECO:0000313" key="10">
    <source>
        <dbReference type="EMBL" id="KAJ8659967.1"/>
    </source>
</evidence>
<dbReference type="InterPro" id="IPR018122">
    <property type="entry name" value="TF_fork_head_CS_1"/>
</dbReference>
<dbReference type="InterPro" id="IPR008984">
    <property type="entry name" value="SMAD_FHA_dom_sf"/>
</dbReference>
<evidence type="ECO:0000256" key="3">
    <source>
        <dbReference type="ARBA" id="ARBA00023125"/>
    </source>
</evidence>
<comment type="subcellular location">
    <subcellularLocation>
        <location evidence="1 6">Nucleus</location>
    </subcellularLocation>
</comment>
<dbReference type="GO" id="GO:0000978">
    <property type="term" value="F:RNA polymerase II cis-regulatory region sequence-specific DNA binding"/>
    <property type="evidence" value="ECO:0007669"/>
    <property type="project" value="TreeGrafter"/>
</dbReference>
<organism evidence="10 11">
    <name type="scientific">Lichtheimia ornata</name>
    <dbReference type="NCBI Taxonomy" id="688661"/>
    <lineage>
        <taxon>Eukaryota</taxon>
        <taxon>Fungi</taxon>
        <taxon>Fungi incertae sedis</taxon>
        <taxon>Mucoromycota</taxon>
        <taxon>Mucoromycotina</taxon>
        <taxon>Mucoromycetes</taxon>
        <taxon>Mucorales</taxon>
        <taxon>Lichtheimiaceae</taxon>
        <taxon>Lichtheimia</taxon>
    </lineage>
</organism>
<dbReference type="PROSITE" id="PS50039">
    <property type="entry name" value="FORK_HEAD_3"/>
    <property type="match status" value="1"/>
</dbReference>
<feature type="region of interest" description="Disordered" evidence="7">
    <location>
        <begin position="456"/>
        <end position="542"/>
    </location>
</feature>
<evidence type="ECO:0000256" key="4">
    <source>
        <dbReference type="ARBA" id="ARBA00023163"/>
    </source>
</evidence>
<gene>
    <name evidence="10" type="ORF">O0I10_004193</name>
</gene>
<dbReference type="EMBL" id="JARTCD010000015">
    <property type="protein sequence ID" value="KAJ8659967.1"/>
    <property type="molecule type" value="Genomic_DNA"/>
</dbReference>
<feature type="region of interest" description="Disordered" evidence="7">
    <location>
        <begin position="1"/>
        <end position="28"/>
    </location>
</feature>
<evidence type="ECO:0000256" key="5">
    <source>
        <dbReference type="ARBA" id="ARBA00023242"/>
    </source>
</evidence>
<feature type="compositionally biased region" description="Polar residues" evidence="7">
    <location>
        <begin position="316"/>
        <end position="325"/>
    </location>
</feature>
<dbReference type="FunFam" id="1.10.10.10:FF:000030">
    <property type="entry name" value="Forkhead box protein K2"/>
    <property type="match status" value="1"/>
</dbReference>
<dbReference type="GeneID" id="83211606"/>
<feature type="region of interest" description="Disordered" evidence="7">
    <location>
        <begin position="138"/>
        <end position="183"/>
    </location>
</feature>
<evidence type="ECO:0000256" key="7">
    <source>
        <dbReference type="SAM" id="MobiDB-lite"/>
    </source>
</evidence>
<keyword evidence="11" id="KW-1185">Reference proteome</keyword>
<evidence type="ECO:0000256" key="1">
    <source>
        <dbReference type="ARBA" id="ARBA00004123"/>
    </source>
</evidence>
<dbReference type="Pfam" id="PF00498">
    <property type="entry name" value="FHA"/>
    <property type="match status" value="1"/>
</dbReference>
<dbReference type="PANTHER" id="PTHR45881">
    <property type="entry name" value="CHECKPOINT SUPPRESSOR 1-LIKE, ISOFORM A-RELATED"/>
    <property type="match status" value="1"/>
</dbReference>
<dbReference type="RefSeq" id="XP_058344880.1">
    <property type="nucleotide sequence ID" value="XM_058484255.1"/>
</dbReference>
<dbReference type="InterPro" id="IPR030456">
    <property type="entry name" value="TF_fork_head_CS_2"/>
</dbReference>
<dbReference type="GO" id="GO:0000981">
    <property type="term" value="F:DNA-binding transcription factor activity, RNA polymerase II-specific"/>
    <property type="evidence" value="ECO:0007669"/>
    <property type="project" value="TreeGrafter"/>
</dbReference>
<dbReference type="PANTHER" id="PTHR45881:SF1">
    <property type="entry name" value="FORK HEAD PROTEIN HOMOLOG 2"/>
    <property type="match status" value="1"/>
</dbReference>
<keyword evidence="4" id="KW-0804">Transcription</keyword>
<dbReference type="AlphaFoldDB" id="A0AAD7V6J0"/>
<feature type="DNA-binding region" description="Fork-head" evidence="6">
    <location>
        <begin position="185"/>
        <end position="279"/>
    </location>
</feature>
<protein>
    <submittedName>
        <fullName evidence="10">Uncharacterized protein</fullName>
    </submittedName>
</protein>
<reference evidence="10 11" key="1">
    <citation type="submission" date="2023-03" db="EMBL/GenBank/DDBJ databases">
        <title>Genome sequence of Lichtheimia ornata CBS 291.66.</title>
        <authorList>
            <person name="Mohabir J.T."/>
            <person name="Shea T.P."/>
            <person name="Kurbessoian T."/>
            <person name="Berby B."/>
            <person name="Fontaine J."/>
            <person name="Livny J."/>
            <person name="Gnirke A."/>
            <person name="Stajich J.E."/>
            <person name="Cuomo C.A."/>
        </authorList>
    </citation>
    <scope>NUCLEOTIDE SEQUENCE [LARGE SCALE GENOMIC DNA]</scope>
    <source>
        <strain evidence="10">CBS 291.66</strain>
    </source>
</reference>
<dbReference type="PRINTS" id="PR00053">
    <property type="entry name" value="FORKHEAD"/>
</dbReference>
<proteinExistence type="predicted"/>
<dbReference type="InterPro" id="IPR036388">
    <property type="entry name" value="WH-like_DNA-bd_sf"/>
</dbReference>
<accession>A0AAD7V6J0</accession>
<dbReference type="PROSITE" id="PS50006">
    <property type="entry name" value="FHA_DOMAIN"/>
    <property type="match status" value="1"/>
</dbReference>
<comment type="caution">
    <text evidence="10">The sequence shown here is derived from an EMBL/GenBank/DDBJ whole genome shotgun (WGS) entry which is preliminary data.</text>
</comment>
<sequence length="542" mass="57619">METLTSTRPPAPPIDATEPTTATNKDKHTPIQAYAKLESDDQCYYIRTLQVTMGRKVARRGTVDIPLTNAKSVSRQHARLFYNFATQRFEMMVFGKNGAFINDQFVEKGVTVPLKNKTKIQIGDSCFMFLLPRMNLGTSGSGGPSSRSMGDHGGSGLPRQSDKQGGKSAAMDQDDESYTTNKDIKPPFSYASLIAQAINSTEDKRMALHEIYNYITTHYPYYQMAQNGWQNSIRHNLSLNKAFVKVPRGDAEPGKGAFWTIDPKAEIQFMTPTVTKRSSKRSSKSESPLPEQPRKRSKKDASDEEDGEKAVKKEPSASNTINDHQPITMATSASSSSPKATHSNTTTKSTSPTAQASSSTTPSSSSPSLSTAATTAPAPSTSTTTSTSSPAANNGSPQQNNIQAQIQLQLQATIRQHLLDPLRNPLPPSIAQLLPQAIAQLPPHLASQFSATLQSALRAHSAQSNQENNNGSSSSSSSSSTNNGNGTSNSNEKSSEAAATSTSTTTTTTAPAAAAAAETSSTTSPPSSPAQASTTSSASSSK</sequence>
<feature type="region of interest" description="Disordered" evidence="7">
    <location>
        <begin position="271"/>
        <end position="404"/>
    </location>
</feature>
<dbReference type="InterPro" id="IPR036390">
    <property type="entry name" value="WH_DNA-bd_sf"/>
</dbReference>
<dbReference type="CDD" id="cd22701">
    <property type="entry name" value="FHA_FKH1-like"/>
    <property type="match status" value="1"/>
</dbReference>
<dbReference type="SMART" id="SM00240">
    <property type="entry name" value="FHA"/>
    <property type="match status" value="1"/>
</dbReference>
<dbReference type="Gene3D" id="1.10.10.10">
    <property type="entry name" value="Winged helix-like DNA-binding domain superfamily/Winged helix DNA-binding domain"/>
    <property type="match status" value="1"/>
</dbReference>
<dbReference type="Pfam" id="PF00250">
    <property type="entry name" value="Forkhead"/>
    <property type="match status" value="1"/>
</dbReference>
<dbReference type="SMART" id="SM00339">
    <property type="entry name" value="FH"/>
    <property type="match status" value="1"/>
</dbReference>
<evidence type="ECO:0000256" key="2">
    <source>
        <dbReference type="ARBA" id="ARBA00023015"/>
    </source>
</evidence>
<evidence type="ECO:0000259" key="9">
    <source>
        <dbReference type="PROSITE" id="PS50039"/>
    </source>
</evidence>
<dbReference type="SUPFAM" id="SSF49879">
    <property type="entry name" value="SMAD/FHA domain"/>
    <property type="match status" value="1"/>
</dbReference>
<evidence type="ECO:0000313" key="11">
    <source>
        <dbReference type="Proteomes" id="UP001234581"/>
    </source>
</evidence>
<dbReference type="CDD" id="cd00059">
    <property type="entry name" value="FH_FOX"/>
    <property type="match status" value="1"/>
</dbReference>
<dbReference type="InterPro" id="IPR000253">
    <property type="entry name" value="FHA_dom"/>
</dbReference>
<feature type="compositionally biased region" description="Low complexity" evidence="7">
    <location>
        <begin position="463"/>
        <end position="542"/>
    </location>
</feature>
<feature type="compositionally biased region" description="Low complexity" evidence="7">
    <location>
        <begin position="328"/>
        <end position="404"/>
    </location>
</feature>
<feature type="domain" description="FHA" evidence="8">
    <location>
        <begin position="51"/>
        <end position="106"/>
    </location>
</feature>
<dbReference type="Proteomes" id="UP001234581">
    <property type="component" value="Unassembled WGS sequence"/>
</dbReference>
<keyword evidence="2" id="KW-0805">Transcription regulation</keyword>
<dbReference type="Gene3D" id="2.60.200.20">
    <property type="match status" value="1"/>
</dbReference>
<dbReference type="PROSITE" id="PS00658">
    <property type="entry name" value="FORK_HEAD_2"/>
    <property type="match status" value="1"/>
</dbReference>
<dbReference type="PROSITE" id="PS00657">
    <property type="entry name" value="FORK_HEAD_1"/>
    <property type="match status" value="1"/>
</dbReference>
<name>A0AAD7V6J0_9FUNG</name>
<keyword evidence="3 6" id="KW-0238">DNA-binding</keyword>
<dbReference type="SUPFAM" id="SSF46785">
    <property type="entry name" value="Winged helix' DNA-binding domain"/>
    <property type="match status" value="1"/>
</dbReference>